<proteinExistence type="predicted"/>
<dbReference type="Gene3D" id="3.40.50.2300">
    <property type="match status" value="1"/>
</dbReference>
<dbReference type="AlphaFoldDB" id="A0A2P5PA95"/>
<evidence type="ECO:0000256" key="1">
    <source>
        <dbReference type="ARBA" id="ARBA00023125"/>
    </source>
</evidence>
<name>A0A2P5PA95_9CHLR</name>
<dbReference type="CDD" id="cd00383">
    <property type="entry name" value="trans_reg_C"/>
    <property type="match status" value="1"/>
</dbReference>
<keyword evidence="3" id="KW-1185">Reference proteome</keyword>
<dbReference type="GO" id="GO:0000976">
    <property type="term" value="F:transcription cis-regulatory region binding"/>
    <property type="evidence" value="ECO:0007669"/>
    <property type="project" value="TreeGrafter"/>
</dbReference>
<reference evidence="2 3" key="1">
    <citation type="journal article" date="2017" name="ISME J.">
        <title>Grape pomace compost harbors organohalide-respiring Dehalogenimonas species with novel reductive dehalogenase genes.</title>
        <authorList>
            <person name="Yang Y."/>
            <person name="Higgins S.A."/>
            <person name="Yan J."/>
            <person name="Simsir B."/>
            <person name="Chourey K."/>
            <person name="Iyer R."/>
            <person name="Hettich R.L."/>
            <person name="Baldwin B."/>
            <person name="Ogles D.M."/>
            <person name="Loffler F.E."/>
        </authorList>
    </citation>
    <scope>NUCLEOTIDE SEQUENCE [LARGE SCALE GENOMIC DNA]</scope>
    <source>
        <strain evidence="2 3">GP</strain>
    </source>
</reference>
<dbReference type="OrthoDB" id="9790442at2"/>
<dbReference type="SMART" id="SM00862">
    <property type="entry name" value="Trans_reg_C"/>
    <property type="match status" value="1"/>
</dbReference>
<dbReference type="GO" id="GO:0006355">
    <property type="term" value="P:regulation of DNA-templated transcription"/>
    <property type="evidence" value="ECO:0007669"/>
    <property type="project" value="InterPro"/>
</dbReference>
<dbReference type="InterPro" id="IPR001867">
    <property type="entry name" value="OmpR/PhoB-type_DNA-bd"/>
</dbReference>
<dbReference type="Pfam" id="PF00486">
    <property type="entry name" value="Trans_reg_C"/>
    <property type="match status" value="1"/>
</dbReference>
<dbReference type="Proteomes" id="UP000235653">
    <property type="component" value="Unassembled WGS sequence"/>
</dbReference>
<evidence type="ECO:0000313" key="3">
    <source>
        <dbReference type="Proteomes" id="UP000235653"/>
    </source>
</evidence>
<dbReference type="Pfam" id="PF00072">
    <property type="entry name" value="Response_reg"/>
    <property type="match status" value="1"/>
</dbReference>
<dbReference type="InterPro" id="IPR036388">
    <property type="entry name" value="WH-like_DNA-bd_sf"/>
</dbReference>
<dbReference type="GO" id="GO:0032993">
    <property type="term" value="C:protein-DNA complex"/>
    <property type="evidence" value="ECO:0007669"/>
    <property type="project" value="TreeGrafter"/>
</dbReference>
<gene>
    <name evidence="2" type="ORF">JP09_000520</name>
</gene>
<dbReference type="EMBL" id="JQAN02000001">
    <property type="protein sequence ID" value="PPD59195.1"/>
    <property type="molecule type" value="Genomic_DNA"/>
</dbReference>
<dbReference type="InterPro" id="IPR039420">
    <property type="entry name" value="WalR-like"/>
</dbReference>
<dbReference type="SUPFAM" id="SSF52172">
    <property type="entry name" value="CheY-like"/>
    <property type="match status" value="1"/>
</dbReference>
<dbReference type="RefSeq" id="WP_102331429.1">
    <property type="nucleotide sequence ID" value="NZ_CP058566.2"/>
</dbReference>
<protein>
    <submittedName>
        <fullName evidence="2">DNA-binding response regulator</fullName>
    </submittedName>
</protein>
<comment type="caution">
    <text evidence="2">The sequence shown here is derived from an EMBL/GenBank/DDBJ whole genome shotgun (WGS) entry which is preliminary data.</text>
</comment>
<dbReference type="PROSITE" id="PS51755">
    <property type="entry name" value="OMPR_PHOB"/>
    <property type="match status" value="1"/>
</dbReference>
<dbReference type="SMART" id="SM00448">
    <property type="entry name" value="REC"/>
    <property type="match status" value="1"/>
</dbReference>
<dbReference type="GO" id="GO:0005829">
    <property type="term" value="C:cytosol"/>
    <property type="evidence" value="ECO:0007669"/>
    <property type="project" value="TreeGrafter"/>
</dbReference>
<dbReference type="SUPFAM" id="SSF46894">
    <property type="entry name" value="C-terminal effector domain of the bipartite response regulators"/>
    <property type="match status" value="1"/>
</dbReference>
<dbReference type="PANTHER" id="PTHR48111:SF50">
    <property type="entry name" value="KDP OPERON TRANSCRIPTIONAL REGULATORY PROTEIN KDPE"/>
    <property type="match status" value="1"/>
</dbReference>
<dbReference type="Gene3D" id="1.10.10.10">
    <property type="entry name" value="Winged helix-like DNA-binding domain superfamily/Winged helix DNA-binding domain"/>
    <property type="match status" value="1"/>
</dbReference>
<keyword evidence="1 2" id="KW-0238">DNA-binding</keyword>
<dbReference type="InterPro" id="IPR011006">
    <property type="entry name" value="CheY-like_superfamily"/>
</dbReference>
<dbReference type="InterPro" id="IPR001789">
    <property type="entry name" value="Sig_transdc_resp-reg_receiver"/>
</dbReference>
<dbReference type="InterPro" id="IPR016032">
    <property type="entry name" value="Sig_transdc_resp-reg_C-effctor"/>
</dbReference>
<dbReference type="PANTHER" id="PTHR48111">
    <property type="entry name" value="REGULATOR OF RPOS"/>
    <property type="match status" value="1"/>
</dbReference>
<dbReference type="PROSITE" id="PS50110">
    <property type="entry name" value="RESPONSE_REGULATORY"/>
    <property type="match status" value="1"/>
</dbReference>
<organism evidence="2 3">
    <name type="scientific">Dehalogenimonas etheniformans</name>
    <dbReference type="NCBI Taxonomy" id="1536648"/>
    <lineage>
        <taxon>Bacteria</taxon>
        <taxon>Bacillati</taxon>
        <taxon>Chloroflexota</taxon>
        <taxon>Dehalococcoidia</taxon>
        <taxon>Dehalococcoidales</taxon>
        <taxon>Dehalococcoidaceae</taxon>
        <taxon>Dehalogenimonas</taxon>
    </lineage>
</organism>
<evidence type="ECO:0000313" key="2">
    <source>
        <dbReference type="EMBL" id="PPD59195.1"/>
    </source>
</evidence>
<dbReference type="GO" id="GO:0000156">
    <property type="term" value="F:phosphorelay response regulator activity"/>
    <property type="evidence" value="ECO:0007669"/>
    <property type="project" value="TreeGrafter"/>
</dbReference>
<sequence length="232" mass="26426">MKILIIDDDESILELLRLTFEFGWSEVELLEAKTGEQSLRIVEINSPDAIILDLGLPDMSGFQVIKLIRLFSKIPILVLSVQSSEQDKVKALTWGANDYLEKPFHQMELLARMKVLTRNVKRTNHDVSIRSGDWHFGRSVTELFRGSVFFDLTPVEGFIMHTLIKNAGQFIDTQRLIMEAWGGSSRTTPDTLRVHIHHIRSKIGDEHSNPKILINRPGRGYAFIDSDSPANF</sequence>
<accession>A0A2P5PA95</accession>